<protein>
    <submittedName>
        <fullName evidence="2">DUF2752 domain-containing protein</fullName>
    </submittedName>
</protein>
<reference evidence="2" key="1">
    <citation type="submission" date="2020-12" db="EMBL/GenBank/DDBJ databases">
        <title>M. sibirica DSM 26468T genome.</title>
        <authorList>
            <person name="Thieme N."/>
            <person name="Rettenmaier R."/>
            <person name="Zverlov V."/>
            <person name="Liebl W."/>
        </authorList>
    </citation>
    <scope>NUCLEOTIDE SEQUENCE</scope>
    <source>
        <strain evidence="2">DSM 26468</strain>
    </source>
</reference>
<dbReference type="EMBL" id="JAEAGR010000013">
    <property type="protein sequence ID" value="MBH1941742.1"/>
    <property type="molecule type" value="Genomic_DNA"/>
</dbReference>
<keyword evidence="1" id="KW-0812">Transmembrane</keyword>
<dbReference type="Proteomes" id="UP000623269">
    <property type="component" value="Unassembled WGS sequence"/>
</dbReference>
<dbReference type="InterPro" id="IPR021215">
    <property type="entry name" value="DUF2752"/>
</dbReference>
<feature type="transmembrane region" description="Helical" evidence="1">
    <location>
        <begin position="71"/>
        <end position="89"/>
    </location>
</feature>
<evidence type="ECO:0000256" key="1">
    <source>
        <dbReference type="SAM" id="Phobius"/>
    </source>
</evidence>
<evidence type="ECO:0000313" key="2">
    <source>
        <dbReference type="EMBL" id="MBH1941742.1"/>
    </source>
</evidence>
<sequence length="132" mass="15160">MKQRIIKLSCIIFIIGTLGISYYIFSKYTGIYIPCIFHEITGLYCPGCGITRMLASLIEGNVYRAFQSNEALFILLPFFAFEFVIYIVKSVKGLARKVSRLHSFVYLFVLGILILYGVMRNIPSFYYLRPIG</sequence>
<comment type="caution">
    <text evidence="2">The sequence shown here is derived from an EMBL/GenBank/DDBJ whole genome shotgun (WGS) entry which is preliminary data.</text>
</comment>
<feature type="transmembrane region" description="Helical" evidence="1">
    <location>
        <begin position="101"/>
        <end position="119"/>
    </location>
</feature>
<keyword evidence="1" id="KW-1133">Transmembrane helix</keyword>
<dbReference type="Pfam" id="PF10825">
    <property type="entry name" value="DUF2752"/>
    <property type="match status" value="1"/>
</dbReference>
<evidence type="ECO:0000313" key="3">
    <source>
        <dbReference type="Proteomes" id="UP000623269"/>
    </source>
</evidence>
<dbReference type="RefSeq" id="WP_197661981.1">
    <property type="nucleotide sequence ID" value="NZ_JAEAGR010000013.1"/>
</dbReference>
<accession>A0A8J7KXF8</accession>
<dbReference type="AlphaFoldDB" id="A0A8J7KXF8"/>
<name>A0A8J7KXF8_9FIRM</name>
<keyword evidence="3" id="KW-1185">Reference proteome</keyword>
<organism evidence="2 3">
    <name type="scientific">Mobilitalea sibirica</name>
    <dbReference type="NCBI Taxonomy" id="1462919"/>
    <lineage>
        <taxon>Bacteria</taxon>
        <taxon>Bacillati</taxon>
        <taxon>Bacillota</taxon>
        <taxon>Clostridia</taxon>
        <taxon>Lachnospirales</taxon>
        <taxon>Lachnospiraceae</taxon>
        <taxon>Mobilitalea</taxon>
    </lineage>
</organism>
<feature type="transmembrane region" description="Helical" evidence="1">
    <location>
        <begin position="5"/>
        <end position="25"/>
    </location>
</feature>
<gene>
    <name evidence="2" type="ORF">I5677_12640</name>
</gene>
<keyword evidence="1" id="KW-0472">Membrane</keyword>
<proteinExistence type="predicted"/>